<gene>
    <name evidence="1" type="ORF">GPA10_05060</name>
</gene>
<organism evidence="1 2">
    <name type="scientific">Streptomyces typhae</name>
    <dbReference type="NCBI Taxonomy" id="2681492"/>
    <lineage>
        <taxon>Bacteria</taxon>
        <taxon>Bacillati</taxon>
        <taxon>Actinomycetota</taxon>
        <taxon>Actinomycetes</taxon>
        <taxon>Kitasatosporales</taxon>
        <taxon>Streptomycetaceae</taxon>
        <taxon>Streptomyces</taxon>
    </lineage>
</organism>
<reference evidence="1 2" key="1">
    <citation type="submission" date="2019-11" db="EMBL/GenBank/DDBJ databases">
        <title>Streptomyces typhae sp. nov., a novel endophytic actinomycete isolated from the root of cattail pollen (Typha angustifolia L.).</title>
        <authorList>
            <person name="Peng C."/>
        </authorList>
    </citation>
    <scope>NUCLEOTIDE SEQUENCE [LARGE SCALE GENOMIC DNA]</scope>
    <source>
        <strain evidence="2">p1417</strain>
    </source>
</reference>
<dbReference type="RefSeq" id="WP_157164417.1">
    <property type="nucleotide sequence ID" value="NZ_WPNZ01000002.1"/>
</dbReference>
<evidence type="ECO:0000313" key="2">
    <source>
        <dbReference type="Proteomes" id="UP000483802"/>
    </source>
</evidence>
<keyword evidence="2" id="KW-1185">Reference proteome</keyword>
<name>A0A6L6WPJ0_9ACTN</name>
<dbReference type="AlphaFoldDB" id="A0A6L6WPJ0"/>
<accession>A0A6L6WPJ0</accession>
<evidence type="ECO:0000313" key="1">
    <source>
        <dbReference type="EMBL" id="MVO84155.1"/>
    </source>
</evidence>
<comment type="caution">
    <text evidence="1">The sequence shown here is derived from an EMBL/GenBank/DDBJ whole genome shotgun (WGS) entry which is preliminary data.</text>
</comment>
<dbReference type="EMBL" id="WPNZ01000002">
    <property type="protein sequence ID" value="MVO84155.1"/>
    <property type="molecule type" value="Genomic_DNA"/>
</dbReference>
<proteinExistence type="predicted"/>
<dbReference type="Proteomes" id="UP000483802">
    <property type="component" value="Unassembled WGS sequence"/>
</dbReference>
<protein>
    <submittedName>
        <fullName evidence="1">Uncharacterized protein</fullName>
    </submittedName>
</protein>
<sequence length="351" mass="38042">MSAHATSDSVRDDLLHAIDFNLCIGPLGYESPEALLAAYDASRAAAPPEPAVSDAARRTRYGRAIVDGGGCTDLPAVTTAVIAVADAEQADRPTWPAALREAARLVGEYTGNTSDASARMLGRLADGTPRPNDPTPVNPAAPADWDLRDRITRALDECRSLIPTAQADAVLAVLPAPADRAADTPPPALTEEGRLRARVQVLEEDAERDQGLAKVGARCMREGHQGLIETGRAVVEGHRFALSVRLGLGTDASWDSIYEQVAELRRMADEAQQTQPAVGTVEADPARIDRLRPEFTEHSSVEAIDTQLRRARSQERRWHIRTEWLISLRQARIAQKENGEWPAAQQNGARP</sequence>